<organism evidence="2 3">
    <name type="scientific">Thermoleptolyngbya sichuanensis A183</name>
    <dbReference type="NCBI Taxonomy" id="2737172"/>
    <lineage>
        <taxon>Bacteria</taxon>
        <taxon>Bacillati</taxon>
        <taxon>Cyanobacteriota</taxon>
        <taxon>Cyanophyceae</taxon>
        <taxon>Oculatellales</taxon>
        <taxon>Oculatellaceae</taxon>
        <taxon>Thermoleptolyngbya</taxon>
        <taxon>Thermoleptolyngbya sichuanensis</taxon>
    </lineage>
</organism>
<dbReference type="AlphaFoldDB" id="A0A6M8BGU0"/>
<keyword evidence="3" id="KW-1185">Reference proteome</keyword>
<accession>A0A6M8BGU0</accession>
<feature type="domain" description="Peptidoglycan binding-like" evidence="1">
    <location>
        <begin position="26"/>
        <end position="81"/>
    </location>
</feature>
<reference evidence="2 3" key="1">
    <citation type="submission" date="2020-05" db="EMBL/GenBank/DDBJ databases">
        <title>Complete genome sequence of of a novel Thermoleptolyngbya strain isolated from hot springs of Ganzi, Sichuan China.</title>
        <authorList>
            <person name="Tang J."/>
            <person name="Daroch M."/>
            <person name="Li L."/>
            <person name="Waleron K."/>
            <person name="Waleron M."/>
            <person name="Waleron M."/>
        </authorList>
    </citation>
    <scope>NUCLEOTIDE SEQUENCE [LARGE SCALE GENOMIC DNA]</scope>
    <source>
        <strain evidence="2 3">PKUAC-SCTA183</strain>
    </source>
</reference>
<gene>
    <name evidence="2" type="ORF">HPC62_19655</name>
</gene>
<dbReference type="Pfam" id="PF01471">
    <property type="entry name" value="PG_binding_1"/>
    <property type="match status" value="2"/>
</dbReference>
<dbReference type="InterPro" id="IPR036365">
    <property type="entry name" value="PGBD-like_sf"/>
</dbReference>
<dbReference type="InterPro" id="IPR036366">
    <property type="entry name" value="PGBDSf"/>
</dbReference>
<proteinExistence type="predicted"/>
<sequence length="175" mass="19819">MDATPKFAHSPNDDRIDLSCLYPWSQGPLVAHLQELLGACGYQLRTDGDFGWITEAAVRDFQRRNGLRVDGIVGDRTWALLLSKVKPGARTMRLGYCGSDVRELQGLLQVYGYRVRRTDCFDRDTQDAVLAFQRSHHLEATGEVTPITWAVMCDGKTGQPPPARSKWLLERGRWR</sequence>
<dbReference type="KEGG" id="theu:HPC62_19655"/>
<evidence type="ECO:0000313" key="3">
    <source>
        <dbReference type="Proteomes" id="UP000505210"/>
    </source>
</evidence>
<dbReference type="InterPro" id="IPR002477">
    <property type="entry name" value="Peptidoglycan-bd-like"/>
</dbReference>
<dbReference type="Proteomes" id="UP000505210">
    <property type="component" value="Chromosome"/>
</dbReference>
<dbReference type="Gene3D" id="1.10.101.10">
    <property type="entry name" value="PGBD-like superfamily/PGBD"/>
    <property type="match status" value="2"/>
</dbReference>
<dbReference type="EMBL" id="CP053661">
    <property type="protein sequence ID" value="QKD84097.1"/>
    <property type="molecule type" value="Genomic_DNA"/>
</dbReference>
<name>A0A6M8BGU0_9CYAN</name>
<feature type="domain" description="Peptidoglycan binding-like" evidence="1">
    <location>
        <begin position="98"/>
        <end position="152"/>
    </location>
</feature>
<dbReference type="SUPFAM" id="SSF47090">
    <property type="entry name" value="PGBD-like"/>
    <property type="match status" value="2"/>
</dbReference>
<dbReference type="RefSeq" id="WP_172358160.1">
    <property type="nucleotide sequence ID" value="NZ_CP053661.1"/>
</dbReference>
<evidence type="ECO:0000313" key="2">
    <source>
        <dbReference type="EMBL" id="QKD84097.1"/>
    </source>
</evidence>
<evidence type="ECO:0000259" key="1">
    <source>
        <dbReference type="Pfam" id="PF01471"/>
    </source>
</evidence>
<protein>
    <submittedName>
        <fullName evidence="2">Peptidoglycan-binding protein</fullName>
    </submittedName>
</protein>